<evidence type="ECO:0000313" key="2">
    <source>
        <dbReference type="EMBL" id="RNA09165.1"/>
    </source>
</evidence>
<protein>
    <submittedName>
        <fullName evidence="2">Uncharacterized protein</fullName>
    </submittedName>
</protein>
<accession>A0A3M7QE10</accession>
<feature type="compositionally biased region" description="Polar residues" evidence="1">
    <location>
        <begin position="1"/>
        <end position="23"/>
    </location>
</feature>
<evidence type="ECO:0000256" key="1">
    <source>
        <dbReference type="SAM" id="MobiDB-lite"/>
    </source>
</evidence>
<feature type="region of interest" description="Disordered" evidence="1">
    <location>
        <begin position="1"/>
        <end position="25"/>
    </location>
</feature>
<organism evidence="2 3">
    <name type="scientific">Brachionus plicatilis</name>
    <name type="common">Marine rotifer</name>
    <name type="synonym">Brachionus muelleri</name>
    <dbReference type="NCBI Taxonomy" id="10195"/>
    <lineage>
        <taxon>Eukaryota</taxon>
        <taxon>Metazoa</taxon>
        <taxon>Spiralia</taxon>
        <taxon>Gnathifera</taxon>
        <taxon>Rotifera</taxon>
        <taxon>Eurotatoria</taxon>
        <taxon>Monogononta</taxon>
        <taxon>Pseudotrocha</taxon>
        <taxon>Ploima</taxon>
        <taxon>Brachionidae</taxon>
        <taxon>Brachionus</taxon>
    </lineage>
</organism>
<sequence>MNHSNGPGQVPKQSHNLSGSQPVPRNKKKREFLNTIKIKLPKDIVPTRLDIFNGVKELLNGNHLDTISSICPYRSNSTWLVSFKDAFDARKLLNLDIEIKSIIVKTLDPNFLIDNCIFKVLHLPHNVSEYAIGQHFMKAGLKKNEITEIIRVKCKEKEMGHYNTSYSIVRLLSYN</sequence>
<keyword evidence="3" id="KW-1185">Reference proteome</keyword>
<comment type="caution">
    <text evidence="2">The sequence shown here is derived from an EMBL/GenBank/DDBJ whole genome shotgun (WGS) entry which is preliminary data.</text>
</comment>
<name>A0A3M7QE10_BRAPC</name>
<dbReference type="Proteomes" id="UP000276133">
    <property type="component" value="Unassembled WGS sequence"/>
</dbReference>
<dbReference type="EMBL" id="REGN01006528">
    <property type="protein sequence ID" value="RNA09165.1"/>
    <property type="molecule type" value="Genomic_DNA"/>
</dbReference>
<proteinExistence type="predicted"/>
<evidence type="ECO:0000313" key="3">
    <source>
        <dbReference type="Proteomes" id="UP000276133"/>
    </source>
</evidence>
<dbReference type="AlphaFoldDB" id="A0A3M7QE10"/>
<reference evidence="2 3" key="1">
    <citation type="journal article" date="2018" name="Sci. Rep.">
        <title>Genomic signatures of local adaptation to the degree of environmental predictability in rotifers.</title>
        <authorList>
            <person name="Franch-Gras L."/>
            <person name="Hahn C."/>
            <person name="Garcia-Roger E.M."/>
            <person name="Carmona M.J."/>
            <person name="Serra M."/>
            <person name="Gomez A."/>
        </authorList>
    </citation>
    <scope>NUCLEOTIDE SEQUENCE [LARGE SCALE GENOMIC DNA]</scope>
    <source>
        <strain evidence="2">HYR1</strain>
    </source>
</reference>
<gene>
    <name evidence="2" type="ORF">BpHYR1_001034</name>
</gene>